<sequence length="79" mass="8878">MFLWVRFLGVQDSTPLVMGRLLERKCLIVTGSAFVDGTDARSPYVRISFSLATDRKMEEVIPHVTCTCLILNLTCCHTT</sequence>
<gene>
    <name evidence="1" type="ORF">DPMN_118778</name>
</gene>
<comment type="caution">
    <text evidence="1">The sequence shown here is derived from an EMBL/GenBank/DDBJ whole genome shotgun (WGS) entry which is preliminary data.</text>
</comment>
<organism evidence="1 2">
    <name type="scientific">Dreissena polymorpha</name>
    <name type="common">Zebra mussel</name>
    <name type="synonym">Mytilus polymorpha</name>
    <dbReference type="NCBI Taxonomy" id="45954"/>
    <lineage>
        <taxon>Eukaryota</taxon>
        <taxon>Metazoa</taxon>
        <taxon>Spiralia</taxon>
        <taxon>Lophotrochozoa</taxon>
        <taxon>Mollusca</taxon>
        <taxon>Bivalvia</taxon>
        <taxon>Autobranchia</taxon>
        <taxon>Heteroconchia</taxon>
        <taxon>Euheterodonta</taxon>
        <taxon>Imparidentia</taxon>
        <taxon>Neoheterodontei</taxon>
        <taxon>Myida</taxon>
        <taxon>Dreissenoidea</taxon>
        <taxon>Dreissenidae</taxon>
        <taxon>Dreissena</taxon>
    </lineage>
</organism>
<accession>A0A9D4GH29</accession>
<keyword evidence="2" id="KW-1185">Reference proteome</keyword>
<protein>
    <recommendedName>
        <fullName evidence="3">Aminotransferase class I/classII domain-containing protein</fullName>
    </recommendedName>
</protein>
<dbReference type="Proteomes" id="UP000828390">
    <property type="component" value="Unassembled WGS sequence"/>
</dbReference>
<dbReference type="Gene3D" id="3.90.1150.10">
    <property type="entry name" value="Aspartate Aminotransferase, domain 1"/>
    <property type="match status" value="1"/>
</dbReference>
<evidence type="ECO:0008006" key="3">
    <source>
        <dbReference type="Google" id="ProtNLM"/>
    </source>
</evidence>
<reference evidence="1" key="2">
    <citation type="submission" date="2020-11" db="EMBL/GenBank/DDBJ databases">
        <authorList>
            <person name="McCartney M.A."/>
            <person name="Auch B."/>
            <person name="Kono T."/>
            <person name="Mallez S."/>
            <person name="Becker A."/>
            <person name="Gohl D.M."/>
            <person name="Silverstein K.A.T."/>
            <person name="Koren S."/>
            <person name="Bechman K.B."/>
            <person name="Herman A."/>
            <person name="Abrahante J.E."/>
            <person name="Garbe J."/>
        </authorList>
    </citation>
    <scope>NUCLEOTIDE SEQUENCE</scope>
    <source>
        <strain evidence="1">Duluth1</strain>
        <tissue evidence="1">Whole animal</tissue>
    </source>
</reference>
<evidence type="ECO:0000313" key="1">
    <source>
        <dbReference type="EMBL" id="KAH3817246.1"/>
    </source>
</evidence>
<dbReference type="AlphaFoldDB" id="A0A9D4GH29"/>
<reference evidence="1" key="1">
    <citation type="journal article" date="2019" name="bioRxiv">
        <title>The Genome of the Zebra Mussel, Dreissena polymorpha: A Resource for Invasive Species Research.</title>
        <authorList>
            <person name="McCartney M.A."/>
            <person name="Auch B."/>
            <person name="Kono T."/>
            <person name="Mallez S."/>
            <person name="Zhang Y."/>
            <person name="Obille A."/>
            <person name="Becker A."/>
            <person name="Abrahante J.E."/>
            <person name="Garbe J."/>
            <person name="Badalamenti J.P."/>
            <person name="Herman A."/>
            <person name="Mangelson H."/>
            <person name="Liachko I."/>
            <person name="Sullivan S."/>
            <person name="Sone E.D."/>
            <person name="Koren S."/>
            <person name="Silverstein K.A.T."/>
            <person name="Beckman K.B."/>
            <person name="Gohl D.M."/>
        </authorList>
    </citation>
    <scope>NUCLEOTIDE SEQUENCE</scope>
    <source>
        <strain evidence="1">Duluth1</strain>
        <tissue evidence="1">Whole animal</tissue>
    </source>
</reference>
<dbReference type="EMBL" id="JAIWYP010000005">
    <property type="protein sequence ID" value="KAH3817246.1"/>
    <property type="molecule type" value="Genomic_DNA"/>
</dbReference>
<proteinExistence type="predicted"/>
<dbReference type="InterPro" id="IPR015422">
    <property type="entry name" value="PyrdxlP-dep_Trfase_small"/>
</dbReference>
<evidence type="ECO:0000313" key="2">
    <source>
        <dbReference type="Proteomes" id="UP000828390"/>
    </source>
</evidence>
<name>A0A9D4GH29_DREPO</name>